<organism evidence="1 2">
    <name type="scientific">Cotesia glomerata</name>
    <name type="common">Lepidopteran parasitic wasp</name>
    <name type="synonym">Apanteles glomeratus</name>
    <dbReference type="NCBI Taxonomy" id="32391"/>
    <lineage>
        <taxon>Eukaryota</taxon>
        <taxon>Metazoa</taxon>
        <taxon>Ecdysozoa</taxon>
        <taxon>Arthropoda</taxon>
        <taxon>Hexapoda</taxon>
        <taxon>Insecta</taxon>
        <taxon>Pterygota</taxon>
        <taxon>Neoptera</taxon>
        <taxon>Endopterygota</taxon>
        <taxon>Hymenoptera</taxon>
        <taxon>Apocrita</taxon>
        <taxon>Ichneumonoidea</taxon>
        <taxon>Braconidae</taxon>
        <taxon>Microgastrinae</taxon>
        <taxon>Cotesia</taxon>
    </lineage>
</organism>
<keyword evidence="2" id="KW-1185">Reference proteome</keyword>
<evidence type="ECO:0000313" key="1">
    <source>
        <dbReference type="EMBL" id="KAH0546749.1"/>
    </source>
</evidence>
<dbReference type="Proteomes" id="UP000826195">
    <property type="component" value="Unassembled WGS sequence"/>
</dbReference>
<proteinExistence type="predicted"/>
<sequence>MPKIEKNKNEKVNEDSGVSLKKKSSSEIVELFTSEFIKSIKPLSPTVFNEGNVPLELIIQSNTKVFTLGKLELSHKVANGTESYSLITIKNCQQYLEKKIRLQAYIKTNFDIVKNQQTNVNYCCGSLVDKPYWKIEAKITQFKLPFINKFCKGQRVEIIGIINNSYHYATVHVQSIDDIVKIDDDTMSFSELMKANKEVIIEPDDNDSNKKFKSD</sequence>
<protein>
    <submittedName>
        <fullName evidence="1">Uncharacterized protein</fullName>
    </submittedName>
</protein>
<gene>
    <name evidence="1" type="ORF">KQX54_014667</name>
</gene>
<evidence type="ECO:0000313" key="2">
    <source>
        <dbReference type="Proteomes" id="UP000826195"/>
    </source>
</evidence>
<dbReference type="AlphaFoldDB" id="A0AAV7I4Z5"/>
<accession>A0AAV7I4Z5</accession>
<comment type="caution">
    <text evidence="1">The sequence shown here is derived from an EMBL/GenBank/DDBJ whole genome shotgun (WGS) entry which is preliminary data.</text>
</comment>
<reference evidence="1 2" key="1">
    <citation type="journal article" date="2021" name="J. Hered.">
        <title>A chromosome-level genome assembly of the parasitoid wasp, Cotesia glomerata (Hymenoptera: Braconidae).</title>
        <authorList>
            <person name="Pinto B.J."/>
            <person name="Weis J.J."/>
            <person name="Gamble T."/>
            <person name="Ode P.J."/>
            <person name="Paul R."/>
            <person name="Zaspel J.M."/>
        </authorList>
    </citation>
    <scope>NUCLEOTIDE SEQUENCE [LARGE SCALE GENOMIC DNA]</scope>
    <source>
        <strain evidence="1">CgM1</strain>
    </source>
</reference>
<name>A0AAV7I4Z5_COTGL</name>
<dbReference type="EMBL" id="JAHXZJ010002237">
    <property type="protein sequence ID" value="KAH0546749.1"/>
    <property type="molecule type" value="Genomic_DNA"/>
</dbReference>